<reference evidence="2" key="1">
    <citation type="submission" date="2020-04" db="EMBL/GenBank/DDBJ databases">
        <authorList>
            <person name="Chiriac C."/>
            <person name="Salcher M."/>
            <person name="Ghai R."/>
            <person name="Kavagutti S V."/>
        </authorList>
    </citation>
    <scope>NUCLEOTIDE SEQUENCE</scope>
</reference>
<gene>
    <name evidence="2" type="ORF">UFOVP822_51</name>
</gene>
<feature type="compositionally biased region" description="Low complexity" evidence="1">
    <location>
        <begin position="147"/>
        <end position="156"/>
    </location>
</feature>
<proteinExistence type="predicted"/>
<organism evidence="2">
    <name type="scientific">uncultured Caudovirales phage</name>
    <dbReference type="NCBI Taxonomy" id="2100421"/>
    <lineage>
        <taxon>Viruses</taxon>
        <taxon>Duplodnaviria</taxon>
        <taxon>Heunggongvirae</taxon>
        <taxon>Uroviricota</taxon>
        <taxon>Caudoviricetes</taxon>
        <taxon>Peduoviridae</taxon>
        <taxon>Maltschvirus</taxon>
        <taxon>Maltschvirus maltsch</taxon>
    </lineage>
</organism>
<evidence type="ECO:0008006" key="3">
    <source>
        <dbReference type="Google" id="ProtNLM"/>
    </source>
</evidence>
<feature type="region of interest" description="Disordered" evidence="1">
    <location>
        <begin position="131"/>
        <end position="156"/>
    </location>
</feature>
<evidence type="ECO:0000313" key="2">
    <source>
        <dbReference type="EMBL" id="CAB4165454.1"/>
    </source>
</evidence>
<evidence type="ECO:0000256" key="1">
    <source>
        <dbReference type="SAM" id="MobiDB-lite"/>
    </source>
</evidence>
<accession>A0A6J5PD18</accession>
<dbReference type="EMBL" id="LR796775">
    <property type="protein sequence ID" value="CAB4165454.1"/>
    <property type="molecule type" value="Genomic_DNA"/>
</dbReference>
<protein>
    <recommendedName>
        <fullName evidence="3">Tail assembly chaperone</fullName>
    </recommendedName>
</protein>
<name>A0A6J5PD18_9CAUD</name>
<sequence length="156" mass="17033">MPTTSEALGAASAPMCINFNGKTYQGRLITQRVKSQVERWLEKRAMASVMRFRSDLDMSEFRALSAAVTADIASGKYAFGGPYATDALGTMAGGVAFASFVFDCTEEEMEALFLNMPEEVTQVLELIQAQSFPQKKTEDMRPPTPSPASEEPSQDT</sequence>